<evidence type="ECO:0000256" key="2">
    <source>
        <dbReference type="SAM" id="Phobius"/>
    </source>
</evidence>
<comment type="caution">
    <text evidence="3">The sequence shown here is derived from an EMBL/GenBank/DDBJ whole genome shotgun (WGS) entry which is preliminary data.</text>
</comment>
<proteinExistence type="predicted"/>
<keyword evidence="2" id="KW-0812">Transmembrane</keyword>
<dbReference type="Proteomes" id="UP000230973">
    <property type="component" value="Unassembled WGS sequence"/>
</dbReference>
<sequence>MKGPNPKNEPDRQDTLEVERVPAGDLEKVRSQEIEPAAPTNGSRNVFIGTLNVFVGPMRAFIDPVKKVCYPTLSAHWDSKYKRPFAHHAWKVLIFDLVLLFLAGFLTVSLILVYKFLTPVSPPDRVSVMLTWPDEVMSGTEIDLVLSYTNRTDRTLKDGRMTVELPDGFVTAEPDRTNDDSEPRRTAAFGLGELAPDSTGRITVSGSAYGSPGDVLPVLIRLSYWEDGQAKMTEQTAYYEIPVDATPLEMGFDFEQPFLNDTVNKILLTYTNSGDRPVNGVNIRLTPPPGFEVSGSAPRFSEPLTWRIGNLTPGETGKLIFFGRLAYGETPSFTAVATTAGIYDDQKMVLNSIHGNADAMTTGFELSQDMKGVSSLRPGETLTVAVDYANSNVPGTDLPIRDVVLKVEVDGDYLAPGVAPTAVWSAETLPELKELDPGQVGHLEANFRIKEGIGPWETEGIEGAMISVTTTAEYRFGDSQTRIFRTDSVTSDLPISTAMNIDASAIYRTESGDQLGLGPLPPTAGQPTSFWIMVALDNGTNPARDVQLTAILPEGSVWTGRTNVAIGEPLIHISDERKVVWRIDDLPAFAGWFGPRPTAGFEIEFTPTRDDVGTAPNLVEYLTMTGTDAVTGVRVTSEAQPVTTGVRFGSIEERQGLVR</sequence>
<name>A0A2M7Q9T4_9BACT</name>
<accession>A0A2M7Q9T4</accession>
<protein>
    <recommendedName>
        <fullName evidence="5">DUF11 domain-containing protein</fullName>
    </recommendedName>
</protein>
<evidence type="ECO:0000313" key="4">
    <source>
        <dbReference type="Proteomes" id="UP000230973"/>
    </source>
</evidence>
<evidence type="ECO:0008006" key="5">
    <source>
        <dbReference type="Google" id="ProtNLM"/>
    </source>
</evidence>
<dbReference type="EMBL" id="PFLC01000060">
    <property type="protein sequence ID" value="PIY61839.1"/>
    <property type="molecule type" value="Genomic_DNA"/>
</dbReference>
<keyword evidence="2" id="KW-1133">Transmembrane helix</keyword>
<feature type="compositionally biased region" description="Basic and acidic residues" evidence="1">
    <location>
        <begin position="8"/>
        <end position="23"/>
    </location>
</feature>
<organism evidence="3 4">
    <name type="scientific">Candidatus Uhrbacteria bacterium CG_4_10_14_0_8_um_filter_58_22</name>
    <dbReference type="NCBI Taxonomy" id="1975029"/>
    <lineage>
        <taxon>Bacteria</taxon>
        <taxon>Candidatus Uhriibacteriota</taxon>
    </lineage>
</organism>
<gene>
    <name evidence="3" type="ORF">COY93_04675</name>
</gene>
<evidence type="ECO:0000313" key="3">
    <source>
        <dbReference type="EMBL" id="PIY61839.1"/>
    </source>
</evidence>
<feature type="region of interest" description="Disordered" evidence="1">
    <location>
        <begin position="1"/>
        <end position="23"/>
    </location>
</feature>
<reference evidence="4" key="1">
    <citation type="submission" date="2017-09" db="EMBL/GenBank/DDBJ databases">
        <title>Depth-based differentiation of microbial function through sediment-hosted aquifers and enrichment of novel symbionts in the deep terrestrial subsurface.</title>
        <authorList>
            <person name="Probst A.J."/>
            <person name="Ladd B."/>
            <person name="Jarett J.K."/>
            <person name="Geller-Mcgrath D.E."/>
            <person name="Sieber C.M.K."/>
            <person name="Emerson J.B."/>
            <person name="Anantharaman K."/>
            <person name="Thomas B.C."/>
            <person name="Malmstrom R."/>
            <person name="Stieglmeier M."/>
            <person name="Klingl A."/>
            <person name="Woyke T."/>
            <person name="Ryan C.M."/>
            <person name="Banfield J.F."/>
        </authorList>
    </citation>
    <scope>NUCLEOTIDE SEQUENCE [LARGE SCALE GENOMIC DNA]</scope>
</reference>
<feature type="transmembrane region" description="Helical" evidence="2">
    <location>
        <begin position="92"/>
        <end position="117"/>
    </location>
</feature>
<keyword evidence="2" id="KW-0472">Membrane</keyword>
<evidence type="ECO:0000256" key="1">
    <source>
        <dbReference type="SAM" id="MobiDB-lite"/>
    </source>
</evidence>
<dbReference type="AlphaFoldDB" id="A0A2M7Q9T4"/>